<dbReference type="EMBL" id="JAUHLI010000007">
    <property type="protein sequence ID" value="MEE2001550.1"/>
    <property type="molecule type" value="Genomic_DNA"/>
</dbReference>
<feature type="signal peptide" evidence="1">
    <location>
        <begin position="1"/>
        <end position="19"/>
    </location>
</feature>
<protein>
    <submittedName>
        <fullName evidence="2">Uncharacterized protein</fullName>
    </submittedName>
</protein>
<reference evidence="2 3" key="1">
    <citation type="submission" date="2023-07" db="EMBL/GenBank/DDBJ databases">
        <title>Alkalimonas sp., MEB108 novel, alkaliphilic bacterium isolated from Lonar Lake, India.</title>
        <authorList>
            <person name="Joshi A."/>
            <person name="Thite S."/>
        </authorList>
    </citation>
    <scope>NUCLEOTIDE SEQUENCE [LARGE SCALE GENOMIC DNA]</scope>
    <source>
        <strain evidence="2 3">MEB108</strain>
    </source>
</reference>
<name>A0ABU7J6J7_9GAMM</name>
<evidence type="ECO:0000256" key="1">
    <source>
        <dbReference type="SAM" id="SignalP"/>
    </source>
</evidence>
<evidence type="ECO:0000313" key="3">
    <source>
        <dbReference type="Proteomes" id="UP001336314"/>
    </source>
</evidence>
<evidence type="ECO:0000313" key="2">
    <source>
        <dbReference type="EMBL" id="MEE2001550.1"/>
    </source>
</evidence>
<proteinExistence type="predicted"/>
<sequence length="153" mass="17922">MKNSIFVIMLLGATPMLVAEQAKLEAMCEIGWTAYHTQNISLIAPLWRDYLPDDWPEERKAETTELFLADRALIFERARQKHGNISYQLAQVRFYDTHEIPKIYSQLNAKRYATLRYEAHSADNPQSRLSASCTFFDYDGDDNWQINTILWNR</sequence>
<keyword evidence="3" id="KW-1185">Reference proteome</keyword>
<dbReference type="Proteomes" id="UP001336314">
    <property type="component" value="Unassembled WGS sequence"/>
</dbReference>
<keyword evidence="1" id="KW-0732">Signal</keyword>
<dbReference type="RefSeq" id="WP_330128648.1">
    <property type="nucleotide sequence ID" value="NZ_JAUHLI010000007.1"/>
</dbReference>
<accession>A0ABU7J6J7</accession>
<feature type="chain" id="PRO_5045884144" evidence="1">
    <location>
        <begin position="20"/>
        <end position="153"/>
    </location>
</feature>
<comment type="caution">
    <text evidence="2">The sequence shown here is derived from an EMBL/GenBank/DDBJ whole genome shotgun (WGS) entry which is preliminary data.</text>
</comment>
<organism evidence="2 3">
    <name type="scientific">Alkalimonas cellulosilytica</name>
    <dbReference type="NCBI Taxonomy" id="3058395"/>
    <lineage>
        <taxon>Bacteria</taxon>
        <taxon>Pseudomonadati</taxon>
        <taxon>Pseudomonadota</taxon>
        <taxon>Gammaproteobacteria</taxon>
        <taxon>Alkalimonas</taxon>
    </lineage>
</organism>
<gene>
    <name evidence="2" type="ORF">QWY20_08795</name>
</gene>